<dbReference type="RefSeq" id="WP_133214528.1">
    <property type="nucleotide sequence ID" value="NZ_SMSE01000004.1"/>
</dbReference>
<evidence type="ECO:0000256" key="2">
    <source>
        <dbReference type="SAM" id="Phobius"/>
    </source>
</evidence>
<dbReference type="Pfam" id="PF12261">
    <property type="entry name" value="T_hemolysin"/>
    <property type="match status" value="1"/>
</dbReference>
<name>A0A4V2ZWX4_9GAMM</name>
<gene>
    <name evidence="3" type="ORF">E2F43_15990</name>
</gene>
<keyword evidence="2" id="KW-0472">Membrane</keyword>
<evidence type="ECO:0008006" key="5">
    <source>
        <dbReference type="Google" id="ProtNLM"/>
    </source>
</evidence>
<protein>
    <recommendedName>
        <fullName evidence="5">Thermostable hemolysin</fullName>
    </recommendedName>
</protein>
<proteinExistence type="predicted"/>
<organism evidence="3 4">
    <name type="scientific">Seongchinamella unica</name>
    <dbReference type="NCBI Taxonomy" id="2547392"/>
    <lineage>
        <taxon>Bacteria</taxon>
        <taxon>Pseudomonadati</taxon>
        <taxon>Pseudomonadota</taxon>
        <taxon>Gammaproteobacteria</taxon>
        <taxon>Cellvibrionales</taxon>
        <taxon>Halieaceae</taxon>
        <taxon>Seongchinamella</taxon>
    </lineage>
</organism>
<evidence type="ECO:0000313" key="4">
    <source>
        <dbReference type="Proteomes" id="UP000295554"/>
    </source>
</evidence>
<keyword evidence="2" id="KW-1133">Transmembrane helix</keyword>
<feature type="transmembrane region" description="Helical" evidence="2">
    <location>
        <begin position="129"/>
        <end position="151"/>
    </location>
</feature>
<dbReference type="OrthoDB" id="7432757at2"/>
<dbReference type="InterPro" id="IPR022050">
    <property type="entry name" value="T_hemolysin"/>
</dbReference>
<dbReference type="EMBL" id="SMSE01000004">
    <property type="protein sequence ID" value="TDG11868.1"/>
    <property type="molecule type" value="Genomic_DNA"/>
</dbReference>
<dbReference type="AlphaFoldDB" id="A0A4V2ZWX4"/>
<feature type="region of interest" description="Disordered" evidence="1">
    <location>
        <begin position="1"/>
        <end position="25"/>
    </location>
</feature>
<accession>A0A4V2ZWX4</accession>
<comment type="caution">
    <text evidence="3">The sequence shown here is derived from an EMBL/GenBank/DDBJ whole genome shotgun (WGS) entry which is preliminary data.</text>
</comment>
<keyword evidence="2" id="KW-0812">Transmembrane</keyword>
<keyword evidence="4" id="KW-1185">Reference proteome</keyword>
<reference evidence="3 4" key="1">
    <citation type="submission" date="2019-03" db="EMBL/GenBank/DDBJ databases">
        <title>Seongchinamella monodicae gen. nov., sp. nov., a novel member of the Gammaproteobacteria isolated from a tidal mudflat of beach.</title>
        <authorList>
            <person name="Yang H.G."/>
            <person name="Kang J.W."/>
            <person name="Lee S.D."/>
        </authorList>
    </citation>
    <scope>NUCLEOTIDE SEQUENCE [LARGE SCALE GENOMIC DNA]</scope>
    <source>
        <strain evidence="3 4">GH4-78</strain>
    </source>
</reference>
<evidence type="ECO:0000256" key="1">
    <source>
        <dbReference type="SAM" id="MobiDB-lite"/>
    </source>
</evidence>
<evidence type="ECO:0000313" key="3">
    <source>
        <dbReference type="EMBL" id="TDG11868.1"/>
    </source>
</evidence>
<sequence>MDITVSSTPFQQPLAPGAAPDGTPPFTVNSLLADDPGREKLEQYVAGVFYAAYGATVLEYLPLLFSLQQAGGIQAALGLRSARREPLFCEQYLDAPLERHVQQEFGATVNRGQLMELGNLAGSMPGQSVALYLMVVAALEQAGITHLVFAANRSVRRSIRRCGFPTRELADADPQRLGDRASQWGSYYRGCPKVMLADVRRGVEYGMSHPVIGELWCREQPMIATLADAIRCQRF</sequence>
<feature type="compositionally biased region" description="Polar residues" evidence="1">
    <location>
        <begin position="1"/>
        <end position="11"/>
    </location>
</feature>
<dbReference type="Proteomes" id="UP000295554">
    <property type="component" value="Unassembled WGS sequence"/>
</dbReference>